<dbReference type="CDD" id="cd00293">
    <property type="entry name" value="USP-like"/>
    <property type="match status" value="1"/>
</dbReference>
<dbReference type="PIRSF" id="PIRSF006276">
    <property type="entry name" value="UspA"/>
    <property type="match status" value="1"/>
</dbReference>
<sequence>MTNYQRILVGVDTSPQSQLALEKAVAIAVETGARLDIVTVINTEKFIGITQGPMGFGATTPQMLDEMTRQLKANLVKSRQEAVQAGVSDVAVHLHSGNSKTLLATTLPAEYGTDLIVVGATGLNNVSRILIGSNASYIIRNATCDTIVVRTDLQQNPIELPKRLSRQV</sequence>
<evidence type="ECO:0000313" key="4">
    <source>
        <dbReference type="Proteomes" id="UP000283633"/>
    </source>
</evidence>
<evidence type="ECO:0000259" key="2">
    <source>
        <dbReference type="Pfam" id="PF00582"/>
    </source>
</evidence>
<dbReference type="EMBL" id="QWZQ01000034">
    <property type="protein sequence ID" value="RRK09961.1"/>
    <property type="molecule type" value="Genomic_DNA"/>
</dbReference>
<dbReference type="Proteomes" id="UP000283633">
    <property type="component" value="Unassembled WGS sequence"/>
</dbReference>
<name>A0A426D5W8_9LACO</name>
<dbReference type="InterPro" id="IPR014729">
    <property type="entry name" value="Rossmann-like_a/b/a_fold"/>
</dbReference>
<dbReference type="SUPFAM" id="SSF52402">
    <property type="entry name" value="Adenine nucleotide alpha hydrolases-like"/>
    <property type="match status" value="1"/>
</dbReference>
<feature type="domain" description="UspA" evidence="2">
    <location>
        <begin position="4"/>
        <end position="150"/>
    </location>
</feature>
<dbReference type="PRINTS" id="PR01438">
    <property type="entry name" value="UNVRSLSTRESS"/>
</dbReference>
<comment type="similarity">
    <text evidence="1">Belongs to the universal stress protein A family.</text>
</comment>
<evidence type="ECO:0000256" key="1">
    <source>
        <dbReference type="ARBA" id="ARBA00008791"/>
    </source>
</evidence>
<comment type="caution">
    <text evidence="3">The sequence shown here is derived from an EMBL/GenBank/DDBJ whole genome shotgun (WGS) entry which is preliminary data.</text>
</comment>
<dbReference type="InterPro" id="IPR006015">
    <property type="entry name" value="Universal_stress_UspA"/>
</dbReference>
<keyword evidence="4" id="KW-1185">Reference proteome</keyword>
<protein>
    <submittedName>
        <fullName evidence="3">Universal stress protein</fullName>
    </submittedName>
</protein>
<reference evidence="3 4" key="1">
    <citation type="submission" date="2018-08" db="EMBL/GenBank/DDBJ databases">
        <title>Genome Lactobacillus garii FI11369.</title>
        <authorList>
            <person name="Diaz M."/>
            <person name="Narbad A."/>
        </authorList>
    </citation>
    <scope>NUCLEOTIDE SEQUENCE [LARGE SCALE GENOMIC DNA]</scope>
    <source>
        <strain evidence="3 4">FI11369</strain>
    </source>
</reference>
<dbReference type="PANTHER" id="PTHR46268">
    <property type="entry name" value="STRESS RESPONSE PROTEIN NHAX"/>
    <property type="match status" value="1"/>
</dbReference>
<gene>
    <name evidence="3" type="ORF">D1831_10035</name>
</gene>
<organism evidence="3 4">
    <name type="scientific">Lactiplantibacillus garii</name>
    <dbReference type="NCBI Taxonomy" id="2306423"/>
    <lineage>
        <taxon>Bacteria</taxon>
        <taxon>Bacillati</taxon>
        <taxon>Bacillota</taxon>
        <taxon>Bacilli</taxon>
        <taxon>Lactobacillales</taxon>
        <taxon>Lactobacillaceae</taxon>
        <taxon>Lactiplantibacillus</taxon>
    </lineage>
</organism>
<dbReference type="InterPro" id="IPR006016">
    <property type="entry name" value="UspA"/>
</dbReference>
<dbReference type="AlphaFoldDB" id="A0A426D5W8"/>
<accession>A0A426D5W8</accession>
<evidence type="ECO:0000313" key="3">
    <source>
        <dbReference type="EMBL" id="RRK09961.1"/>
    </source>
</evidence>
<dbReference type="Gene3D" id="3.40.50.620">
    <property type="entry name" value="HUPs"/>
    <property type="match status" value="1"/>
</dbReference>
<proteinExistence type="inferred from homology"/>
<dbReference type="OrthoDB" id="2321605at2"/>
<dbReference type="Pfam" id="PF00582">
    <property type="entry name" value="Usp"/>
    <property type="match status" value="1"/>
</dbReference>
<dbReference type="RefSeq" id="WP_125072798.1">
    <property type="nucleotide sequence ID" value="NZ_QWZQ01000034.1"/>
</dbReference>
<dbReference type="PANTHER" id="PTHR46268:SF6">
    <property type="entry name" value="UNIVERSAL STRESS PROTEIN UP12"/>
    <property type="match status" value="1"/>
</dbReference>